<sequence>MKNKHPYLACFILLLSILHLSVSAQKLPKLIPYRKGDQWGFCNKNKKVIIPCVYTSASPFAEGLARVSNKERNFGFINSKGKVVIPFVYDWVHNVHDGWIYAEIQSPKWGNVGGFIDKQGKIVVPFRLETPPVPLPESERYFFSEGLMAIPWKVEPFNNTKYGYINKSGKFVIQPSLGYATQFKNGLAATELKNYSTHAYINKKGKVVFKDNYYTASAFVEGRARVRKNDLMGFINTSGKVIIPIKYYTFQDFSEGLVSISNGKKTGFMDKKGQVVIPFTYEAAYSFNNGLALVVKNKKVGFINRKGQVVIPLQYDFNREFYNITHVPGFTGFHNNYCVVWKQNKMGFINRKGQTVIDFKYDGFGAVIFPYHHYSQGLALVKQGEKQFYIDMQGNEYYED</sequence>
<dbReference type="InterPro" id="IPR032774">
    <property type="entry name" value="WG_beta_rep"/>
</dbReference>
<gene>
    <name evidence="2" type="ORF">M23134_05539</name>
</gene>
<dbReference type="OrthoDB" id="2485468at2"/>
<evidence type="ECO:0000256" key="1">
    <source>
        <dbReference type="SAM" id="SignalP"/>
    </source>
</evidence>
<dbReference type="Proteomes" id="UP000004095">
    <property type="component" value="Unassembled WGS sequence"/>
</dbReference>
<comment type="caution">
    <text evidence="2">The sequence shown here is derived from an EMBL/GenBank/DDBJ whole genome shotgun (WGS) entry which is preliminary data.</text>
</comment>
<keyword evidence="3" id="KW-1185">Reference proteome</keyword>
<reference evidence="2 3" key="1">
    <citation type="submission" date="2007-01" db="EMBL/GenBank/DDBJ databases">
        <authorList>
            <person name="Haygood M."/>
            <person name="Podell S."/>
            <person name="Anderson C."/>
            <person name="Hopkinson B."/>
            <person name="Roe K."/>
            <person name="Barbeau K."/>
            <person name="Gaasterland T."/>
            <person name="Ferriera S."/>
            <person name="Johnson J."/>
            <person name="Kravitz S."/>
            <person name="Beeson K."/>
            <person name="Sutton G."/>
            <person name="Rogers Y.-H."/>
            <person name="Friedman R."/>
            <person name="Frazier M."/>
            <person name="Venter J.C."/>
        </authorList>
    </citation>
    <scope>NUCLEOTIDE SEQUENCE [LARGE SCALE GENOMIC DNA]</scope>
    <source>
        <strain evidence="2 3">ATCC 23134</strain>
    </source>
</reference>
<dbReference type="PANTHER" id="PTHR37841:SF1">
    <property type="entry name" value="DUF3298 DOMAIN-CONTAINING PROTEIN"/>
    <property type="match status" value="1"/>
</dbReference>
<dbReference type="AlphaFoldDB" id="A1ZY00"/>
<dbReference type="RefSeq" id="WP_002704228.1">
    <property type="nucleotide sequence ID" value="NZ_AAWS01000062.1"/>
</dbReference>
<accession>A1ZY00</accession>
<keyword evidence="1" id="KW-0732">Signal</keyword>
<evidence type="ECO:0000313" key="2">
    <source>
        <dbReference type="EMBL" id="EAY24737.1"/>
    </source>
</evidence>
<feature type="chain" id="PRO_5002642297" evidence="1">
    <location>
        <begin position="25"/>
        <end position="400"/>
    </location>
</feature>
<dbReference type="eggNOG" id="COG0515">
    <property type="taxonomic scope" value="Bacteria"/>
</dbReference>
<evidence type="ECO:0000313" key="3">
    <source>
        <dbReference type="Proteomes" id="UP000004095"/>
    </source>
</evidence>
<proteinExistence type="predicted"/>
<dbReference type="SUPFAM" id="SSF69360">
    <property type="entry name" value="Cell wall binding repeat"/>
    <property type="match status" value="1"/>
</dbReference>
<feature type="signal peptide" evidence="1">
    <location>
        <begin position="1"/>
        <end position="24"/>
    </location>
</feature>
<name>A1ZY00_MICM2</name>
<dbReference type="Pfam" id="PF14903">
    <property type="entry name" value="WG_beta_rep"/>
    <property type="match status" value="9"/>
</dbReference>
<protein>
    <submittedName>
        <fullName evidence="2">KWG</fullName>
    </submittedName>
</protein>
<dbReference type="EMBL" id="AAWS01000062">
    <property type="protein sequence ID" value="EAY24737.1"/>
    <property type="molecule type" value="Genomic_DNA"/>
</dbReference>
<organism evidence="2 3">
    <name type="scientific">Microscilla marina ATCC 23134</name>
    <dbReference type="NCBI Taxonomy" id="313606"/>
    <lineage>
        <taxon>Bacteria</taxon>
        <taxon>Pseudomonadati</taxon>
        <taxon>Bacteroidota</taxon>
        <taxon>Cytophagia</taxon>
        <taxon>Cytophagales</taxon>
        <taxon>Microscillaceae</taxon>
        <taxon>Microscilla</taxon>
    </lineage>
</organism>
<dbReference type="PANTHER" id="PTHR37841">
    <property type="entry name" value="GLR2918 PROTEIN"/>
    <property type="match status" value="1"/>
</dbReference>